<dbReference type="EMBL" id="QJKB01000015">
    <property type="protein sequence ID" value="PXX37751.1"/>
    <property type="molecule type" value="Genomic_DNA"/>
</dbReference>
<comment type="caution">
    <text evidence="1">The sequence shown here is derived from an EMBL/GenBank/DDBJ whole genome shotgun (WGS) entry which is preliminary data.</text>
</comment>
<evidence type="ECO:0000313" key="1">
    <source>
        <dbReference type="EMBL" id="PXX37751.1"/>
    </source>
</evidence>
<dbReference type="Proteomes" id="UP000247792">
    <property type="component" value="Unassembled WGS sequence"/>
</dbReference>
<gene>
    <name evidence="1" type="ORF">DFR42_1151</name>
</gene>
<proteinExistence type="predicted"/>
<reference evidence="1 2" key="1">
    <citation type="submission" date="2018-05" db="EMBL/GenBank/DDBJ databases">
        <title>Genomic Encyclopedia of Type Strains, Phase IV (KMG-IV): sequencing the most valuable type-strain genomes for metagenomic binning, comparative biology and taxonomic classification.</title>
        <authorList>
            <person name="Goeker M."/>
        </authorList>
    </citation>
    <scope>NUCLEOTIDE SEQUENCE [LARGE SCALE GENOMIC DNA]</scope>
    <source>
        <strain evidence="1 2">DSM 19792</strain>
    </source>
</reference>
<evidence type="ECO:0000313" key="2">
    <source>
        <dbReference type="Proteomes" id="UP000247792"/>
    </source>
</evidence>
<sequence length="132" mass="15191">MSETEPFFRYILRFFSVMLDCTTSMPFHVSPASHEELYDMAMQHYLQAESNPVDERYRFKASTATIVKTEESGGYQHQPLSLTIFARNPHGEYFMYSTTSPFAEKLLKHVSHRMARVVLGDAYLEPGLEQAA</sequence>
<dbReference type="RefSeq" id="WP_146218972.1">
    <property type="nucleotide sequence ID" value="NZ_QJKB01000015.1"/>
</dbReference>
<accession>A0A318ITM3</accession>
<name>A0A318ITM3_9BURK</name>
<protein>
    <submittedName>
        <fullName evidence="1">Uncharacterized protein</fullName>
    </submittedName>
</protein>
<keyword evidence="2" id="KW-1185">Reference proteome</keyword>
<dbReference type="OrthoDB" id="9157400at2"/>
<dbReference type="AlphaFoldDB" id="A0A318ITM3"/>
<organism evidence="1 2">
    <name type="scientific">Undibacterium pigrum</name>
    <dbReference type="NCBI Taxonomy" id="401470"/>
    <lineage>
        <taxon>Bacteria</taxon>
        <taxon>Pseudomonadati</taxon>
        <taxon>Pseudomonadota</taxon>
        <taxon>Betaproteobacteria</taxon>
        <taxon>Burkholderiales</taxon>
        <taxon>Oxalobacteraceae</taxon>
        <taxon>Undibacterium</taxon>
    </lineage>
</organism>